<dbReference type="Proteomes" id="UP000066480">
    <property type="component" value="Chromosome"/>
</dbReference>
<sequence>MPDPLAWAHQVLLAALECSVGVRTPQQLTRWMTIDVHERVARRHKVAQRRGRRPVDRPQVRRVRVTEPSDGVVEASALVLLDGRLRAVALRLNGVDGRWLMTELVIG</sequence>
<proteinExistence type="predicted"/>
<reference evidence="1 2" key="1">
    <citation type="submission" date="2015-03" db="EMBL/GenBank/DDBJ databases">
        <title>Luteipulveratus halotolerans sp. nov., a novel actinobacterium (Dermacoccaceae) from Sarawak, Malaysia.</title>
        <authorList>
            <person name="Juboi H."/>
            <person name="Basik A."/>
            <person name="Shamsul S.S."/>
            <person name="Arnold P."/>
            <person name="Schmitt E.K."/>
            <person name="Sanglier J.-J."/>
            <person name="Yeo T."/>
        </authorList>
    </citation>
    <scope>NUCLEOTIDE SEQUENCE [LARGE SCALE GENOMIC DNA]</scope>
    <source>
        <strain evidence="1 2">MN07-A0370</strain>
    </source>
</reference>
<dbReference type="Pfam" id="PF20060">
    <property type="entry name" value="DUF6459"/>
    <property type="match status" value="1"/>
</dbReference>
<name>A0A0K1JQ34_9MICO</name>
<dbReference type="EMBL" id="CP011112">
    <property type="protein sequence ID" value="AKU18826.1"/>
    <property type="molecule type" value="Genomic_DNA"/>
</dbReference>
<dbReference type="AlphaFoldDB" id="A0A0K1JQ34"/>
<keyword evidence="2" id="KW-1185">Reference proteome</keyword>
<dbReference type="KEGG" id="lmoi:VV02_10820"/>
<dbReference type="InterPro" id="IPR045596">
    <property type="entry name" value="DUF6459"/>
</dbReference>
<evidence type="ECO:0000313" key="2">
    <source>
        <dbReference type="Proteomes" id="UP000066480"/>
    </source>
</evidence>
<evidence type="ECO:0008006" key="3">
    <source>
        <dbReference type="Google" id="ProtNLM"/>
    </source>
</evidence>
<evidence type="ECO:0000313" key="1">
    <source>
        <dbReference type="EMBL" id="AKU18826.1"/>
    </source>
</evidence>
<accession>A0A0K1JQ34</accession>
<gene>
    <name evidence="1" type="ORF">VV02_10820</name>
</gene>
<organism evidence="1 2">
    <name type="scientific">Luteipulveratus mongoliensis</name>
    <dbReference type="NCBI Taxonomy" id="571913"/>
    <lineage>
        <taxon>Bacteria</taxon>
        <taxon>Bacillati</taxon>
        <taxon>Actinomycetota</taxon>
        <taxon>Actinomycetes</taxon>
        <taxon>Micrococcales</taxon>
        <taxon>Dermacoccaceae</taxon>
        <taxon>Luteipulveratus</taxon>
    </lineage>
</organism>
<protein>
    <recommendedName>
        <fullName evidence="3">3-hydroxyacyl-CoA dehydrogenase</fullName>
    </recommendedName>
</protein>
<dbReference type="STRING" id="571913.VV02_10820"/>